<name>S3D1D1_GLAL2</name>
<dbReference type="EMBL" id="KE145363">
    <property type="protein sequence ID" value="EPE30974.1"/>
    <property type="molecule type" value="Genomic_DNA"/>
</dbReference>
<reference evidence="2 3" key="1">
    <citation type="journal article" date="2013" name="BMC Genomics">
        <title>Genomics-driven discovery of the pneumocandin biosynthetic gene cluster in the fungus Glarea lozoyensis.</title>
        <authorList>
            <person name="Chen L."/>
            <person name="Yue Q."/>
            <person name="Zhang X."/>
            <person name="Xiang M."/>
            <person name="Wang C."/>
            <person name="Li S."/>
            <person name="Che Y."/>
            <person name="Ortiz-Lopez F.J."/>
            <person name="Bills G.F."/>
            <person name="Liu X."/>
            <person name="An Z."/>
        </authorList>
    </citation>
    <scope>NUCLEOTIDE SEQUENCE [LARGE SCALE GENOMIC DNA]</scope>
    <source>
        <strain evidence="3">ATCC 20868 / MF5171</strain>
    </source>
</reference>
<keyword evidence="1" id="KW-0732">Signal</keyword>
<organism evidence="2 3">
    <name type="scientific">Glarea lozoyensis (strain ATCC 20868 / MF5171)</name>
    <dbReference type="NCBI Taxonomy" id="1116229"/>
    <lineage>
        <taxon>Eukaryota</taxon>
        <taxon>Fungi</taxon>
        <taxon>Dikarya</taxon>
        <taxon>Ascomycota</taxon>
        <taxon>Pezizomycotina</taxon>
        <taxon>Leotiomycetes</taxon>
        <taxon>Helotiales</taxon>
        <taxon>Helotiaceae</taxon>
        <taxon>Glarea</taxon>
    </lineage>
</organism>
<evidence type="ECO:0000313" key="3">
    <source>
        <dbReference type="Proteomes" id="UP000016922"/>
    </source>
</evidence>
<dbReference type="HOGENOM" id="CLU_731680_0_0_1"/>
<dbReference type="AlphaFoldDB" id="S3D1D1"/>
<sequence length="378" mass="40781">MKLSNIASLLAALPLISALAIDVRTPETAIPRPTLKALKACEKNNCKQAVKAWSECQTYTTKTRPSETMQQCLCGGPNNLDGLWHYEWYSALVESCAPCVEEVVTPGDTTLSTALGLAAAEFCSGGDLTKFTTAAKELENVIFPFSLPEAVFCHLLWRNATHPIPVTQLVAFGPSVFSPPILSISGIAFVEFKVAMLDLVEELLELNWGTSASDCASCINTAANLHLDAFGLIQPYCFLQTDYQKAVDDLKAGVKKQTVTNKSSIEVLSFTAQDPVGPQGRACLGGHVGIGEGDSGPWGDAAYPCTQCINDAIGSHLSVLDLLVPYCSLSPDNQALKTKLNADAHQQTVYNNSPIEMLRFVERTRDHKREAEPSSIEA</sequence>
<evidence type="ECO:0000313" key="2">
    <source>
        <dbReference type="EMBL" id="EPE30974.1"/>
    </source>
</evidence>
<gene>
    <name evidence="2" type="ORF">GLAREA_03941</name>
</gene>
<dbReference type="GeneID" id="19462996"/>
<dbReference type="Proteomes" id="UP000016922">
    <property type="component" value="Unassembled WGS sequence"/>
</dbReference>
<feature type="chain" id="PRO_5004519131" evidence="1">
    <location>
        <begin position="19"/>
        <end position="378"/>
    </location>
</feature>
<proteinExistence type="predicted"/>
<evidence type="ECO:0000256" key="1">
    <source>
        <dbReference type="SAM" id="SignalP"/>
    </source>
</evidence>
<dbReference type="RefSeq" id="XP_008082385.1">
    <property type="nucleotide sequence ID" value="XM_008084194.1"/>
</dbReference>
<protein>
    <submittedName>
        <fullName evidence="2">Uncharacterized protein</fullName>
    </submittedName>
</protein>
<accession>S3D1D1</accession>
<keyword evidence="3" id="KW-1185">Reference proteome</keyword>
<feature type="signal peptide" evidence="1">
    <location>
        <begin position="1"/>
        <end position="18"/>
    </location>
</feature>
<dbReference type="KEGG" id="glz:GLAREA_03941"/>